<evidence type="ECO:0000256" key="1">
    <source>
        <dbReference type="ARBA" id="ARBA00004173"/>
    </source>
</evidence>
<organism evidence="11 12">
    <name type="scientific">Magnusiomyces paraingens</name>
    <dbReference type="NCBI Taxonomy" id="2606893"/>
    <lineage>
        <taxon>Eukaryota</taxon>
        <taxon>Fungi</taxon>
        <taxon>Dikarya</taxon>
        <taxon>Ascomycota</taxon>
        <taxon>Saccharomycotina</taxon>
        <taxon>Dipodascomycetes</taxon>
        <taxon>Dipodascales</taxon>
        <taxon>Dipodascaceae</taxon>
        <taxon>Magnusiomyces</taxon>
    </lineage>
</organism>
<evidence type="ECO:0000256" key="8">
    <source>
        <dbReference type="RuleBase" id="RU366063"/>
    </source>
</evidence>
<dbReference type="PANTHER" id="PTHR21427:SF19">
    <property type="entry name" value="UBIQUINONE BIOSYNTHESIS PROTEIN COQ9, MITOCHONDRIAL"/>
    <property type="match status" value="1"/>
</dbReference>
<dbReference type="Pfam" id="PF08511">
    <property type="entry name" value="COQ9"/>
    <property type="match status" value="1"/>
</dbReference>
<reference evidence="11 12" key="1">
    <citation type="submission" date="2019-09" db="EMBL/GenBank/DDBJ databases">
        <authorList>
            <person name="Brejova B."/>
        </authorList>
    </citation>
    <scope>NUCLEOTIDE SEQUENCE [LARGE SCALE GENOMIC DNA]</scope>
</reference>
<evidence type="ECO:0000313" key="12">
    <source>
        <dbReference type="Proteomes" id="UP000398389"/>
    </source>
</evidence>
<comment type="subcellular location">
    <subcellularLocation>
        <location evidence="1 8">Mitochondrion</location>
    </subcellularLocation>
</comment>
<dbReference type="InterPro" id="IPR013718">
    <property type="entry name" value="COQ9_C"/>
</dbReference>
<evidence type="ECO:0000256" key="9">
    <source>
        <dbReference type="SAM" id="MobiDB-lite"/>
    </source>
</evidence>
<dbReference type="EMBL" id="CABVLU010000001">
    <property type="protein sequence ID" value="VVT45667.1"/>
    <property type="molecule type" value="Genomic_DNA"/>
</dbReference>
<comment type="similarity">
    <text evidence="3 8">Belongs to the COQ9 family.</text>
</comment>
<feature type="region of interest" description="Disordered" evidence="9">
    <location>
        <begin position="337"/>
        <end position="359"/>
    </location>
</feature>
<dbReference type="InterPro" id="IPR013251">
    <property type="entry name" value="DASH_Spc19"/>
</dbReference>
<dbReference type="GO" id="GO:0005876">
    <property type="term" value="C:spindle microtubule"/>
    <property type="evidence" value="ECO:0007669"/>
    <property type="project" value="InterPro"/>
</dbReference>
<evidence type="ECO:0000256" key="5">
    <source>
        <dbReference type="ARBA" id="ARBA00022946"/>
    </source>
</evidence>
<dbReference type="Pfam" id="PF08287">
    <property type="entry name" value="DASH_Spc19"/>
    <property type="match status" value="1"/>
</dbReference>
<keyword evidence="7 8" id="KW-0496">Mitochondrion</keyword>
<dbReference type="GO" id="GO:0008289">
    <property type="term" value="F:lipid binding"/>
    <property type="evidence" value="ECO:0007669"/>
    <property type="project" value="UniProtKB-UniRule"/>
</dbReference>
<dbReference type="UniPathway" id="UPA00232"/>
<feature type="domain" description="COQ9 C-terminal" evidence="10">
    <location>
        <begin position="153"/>
        <end position="222"/>
    </location>
</feature>
<proteinExistence type="inferred from homology"/>
<evidence type="ECO:0000313" key="11">
    <source>
        <dbReference type="EMBL" id="VVT45667.1"/>
    </source>
</evidence>
<evidence type="ECO:0000256" key="6">
    <source>
        <dbReference type="ARBA" id="ARBA00023121"/>
    </source>
</evidence>
<dbReference type="InterPro" id="IPR012762">
    <property type="entry name" value="Ubiq_biosynth_COQ9"/>
</dbReference>
<dbReference type="OrthoDB" id="619536at2759"/>
<evidence type="ECO:0000256" key="4">
    <source>
        <dbReference type="ARBA" id="ARBA00022688"/>
    </source>
</evidence>
<dbReference type="AlphaFoldDB" id="A0A5E8B8S6"/>
<dbReference type="RefSeq" id="XP_031851445.1">
    <property type="nucleotide sequence ID" value="XM_031995554.1"/>
</dbReference>
<evidence type="ECO:0000259" key="10">
    <source>
        <dbReference type="Pfam" id="PF08511"/>
    </source>
</evidence>
<dbReference type="GO" id="GO:0006744">
    <property type="term" value="P:ubiquinone biosynthetic process"/>
    <property type="evidence" value="ECO:0007669"/>
    <property type="project" value="UniProtKB-UniRule"/>
</dbReference>
<dbReference type="GO" id="GO:0042729">
    <property type="term" value="C:DASH complex"/>
    <property type="evidence" value="ECO:0007669"/>
    <property type="project" value="InterPro"/>
</dbReference>
<sequence>MIRQIFRIPTARRCYHVAATSASATPIVNHISSALGLPVAACELLEHALDTHVPTLGFSETAVLETLRDNGYSSAARSVFPGSSRSGQLDLVLAHLARSRAQISIDVETQQADPATPVTPQLGDLLKKRLLLNAPIASHLAEAQAILTQPAHVPSALTELHELSSDLWNLTGDRSHSFDWYTKRASLSALYVAAELVMSQDKSSEFRDTIEFVDRRLQELNDASTATSSVTEYAGFFAISSVNVLKSFWLRSGSQALTPVCSDFTRLKTVLRTDQVFDILSNAEVAQAHTDLAAAIDPTITALLRKADLEIERLERKERELISKGNLQEVRLMQMRSGQTGPAGPEPLSKLASSSVNEPLASKDQIDEILKLQRQRDRLKYTKWQHQLAGRQK</sequence>
<dbReference type="Gene3D" id="1.10.357.10">
    <property type="entry name" value="Tetracycline Repressor, domain 2"/>
    <property type="match status" value="1"/>
</dbReference>
<name>A0A5E8B8S6_9ASCO</name>
<dbReference type="Proteomes" id="UP000398389">
    <property type="component" value="Unassembled WGS sequence"/>
</dbReference>
<protein>
    <recommendedName>
        <fullName evidence="8">Ubiquinone biosynthesis protein</fullName>
    </recommendedName>
</protein>
<dbReference type="GO" id="GO:0005743">
    <property type="term" value="C:mitochondrial inner membrane"/>
    <property type="evidence" value="ECO:0007669"/>
    <property type="project" value="TreeGrafter"/>
</dbReference>
<evidence type="ECO:0000256" key="7">
    <source>
        <dbReference type="ARBA" id="ARBA00023128"/>
    </source>
</evidence>
<dbReference type="GO" id="GO:0008608">
    <property type="term" value="P:attachment of spindle microtubules to kinetochore"/>
    <property type="evidence" value="ECO:0007669"/>
    <property type="project" value="InterPro"/>
</dbReference>
<gene>
    <name evidence="11" type="ORF">SAPINGB_P000831</name>
</gene>
<comment type="function">
    <text evidence="8">Membrane-associated protein that warps the membrane surface to access and bind aromatic isoprenes with high specificity, including ubiquinone (CoQ) isoprene intermediates and presents them directly to Coq7, therefore facilitating the Coq7-mediated hydroxylase step. Participates in the biosynthesis of coenzyme Q, also named ubiquinone, an essential lipid-soluble electron transporter for aerobic cellular respiration.</text>
</comment>
<keyword evidence="12" id="KW-1185">Reference proteome</keyword>
<keyword evidence="6 8" id="KW-0446">Lipid-binding</keyword>
<comment type="pathway">
    <text evidence="2 8">Cofactor biosynthesis; ubiquinone biosynthesis.</text>
</comment>
<dbReference type="PANTHER" id="PTHR21427">
    <property type="entry name" value="UBIQUINONE BIOSYNTHESIS PROTEIN COQ9, MITOCHONDRIAL"/>
    <property type="match status" value="1"/>
</dbReference>
<dbReference type="NCBIfam" id="TIGR02396">
    <property type="entry name" value="diverge_rpsU"/>
    <property type="match status" value="1"/>
</dbReference>
<keyword evidence="4 8" id="KW-0831">Ubiquinone biosynthesis</keyword>
<keyword evidence="5" id="KW-0809">Transit peptide</keyword>
<dbReference type="GeneID" id="43579654"/>
<accession>A0A5E8B8S6</accession>
<evidence type="ECO:0000256" key="2">
    <source>
        <dbReference type="ARBA" id="ARBA00004749"/>
    </source>
</evidence>
<evidence type="ECO:0000256" key="3">
    <source>
        <dbReference type="ARBA" id="ARBA00010766"/>
    </source>
</evidence>